<evidence type="ECO:0000256" key="5">
    <source>
        <dbReference type="RuleBase" id="RU003968"/>
    </source>
</evidence>
<dbReference type="SUPFAM" id="SSF51905">
    <property type="entry name" value="FAD/NAD(P)-binding domain"/>
    <property type="match status" value="1"/>
</dbReference>
<dbReference type="AlphaFoldDB" id="A0A7W9BBR8"/>
<dbReference type="GO" id="GO:0016614">
    <property type="term" value="F:oxidoreductase activity, acting on CH-OH group of donors"/>
    <property type="evidence" value="ECO:0007669"/>
    <property type="project" value="InterPro"/>
</dbReference>
<dbReference type="InterPro" id="IPR000172">
    <property type="entry name" value="GMC_OxRdtase_N"/>
</dbReference>
<accession>A0A7W9BBR8</accession>
<evidence type="ECO:0000256" key="3">
    <source>
        <dbReference type="ARBA" id="ARBA00022827"/>
    </source>
</evidence>
<comment type="caution">
    <text evidence="7">The sequence shown here is derived from an EMBL/GenBank/DDBJ whole genome shotgun (WGS) entry which is preliminary data.</text>
</comment>
<name>A0A7W9BBR8_9SPHN</name>
<dbReference type="InterPro" id="IPR036188">
    <property type="entry name" value="FAD/NAD-bd_sf"/>
</dbReference>
<comment type="similarity">
    <text evidence="1 5">Belongs to the GMC oxidoreductase family.</text>
</comment>
<evidence type="ECO:0000256" key="2">
    <source>
        <dbReference type="ARBA" id="ARBA00022630"/>
    </source>
</evidence>
<dbReference type="PROSITE" id="PS00623">
    <property type="entry name" value="GMC_OXRED_1"/>
    <property type="match status" value="1"/>
</dbReference>
<dbReference type="RefSeq" id="WP_184055515.1">
    <property type="nucleotide sequence ID" value="NZ_JACIJK010000003.1"/>
</dbReference>
<keyword evidence="4" id="KW-0560">Oxidoreductase</keyword>
<feature type="domain" description="Glucose-methanol-choline oxidoreductase N-terminal" evidence="6">
    <location>
        <begin position="77"/>
        <end position="100"/>
    </location>
</feature>
<evidence type="ECO:0000313" key="8">
    <source>
        <dbReference type="Proteomes" id="UP000546200"/>
    </source>
</evidence>
<dbReference type="Gene3D" id="3.30.410.10">
    <property type="entry name" value="Cholesterol Oxidase, domain 2"/>
    <property type="match status" value="1"/>
</dbReference>
<evidence type="ECO:0000256" key="1">
    <source>
        <dbReference type="ARBA" id="ARBA00010790"/>
    </source>
</evidence>
<evidence type="ECO:0000256" key="4">
    <source>
        <dbReference type="ARBA" id="ARBA00023002"/>
    </source>
</evidence>
<keyword evidence="2 5" id="KW-0285">Flavoprotein</keyword>
<dbReference type="Pfam" id="PF00732">
    <property type="entry name" value="GMC_oxred_N"/>
    <property type="match status" value="1"/>
</dbReference>
<dbReference type="PANTHER" id="PTHR46056">
    <property type="entry name" value="LONG-CHAIN-ALCOHOL OXIDASE"/>
    <property type="match status" value="1"/>
</dbReference>
<evidence type="ECO:0000259" key="6">
    <source>
        <dbReference type="PROSITE" id="PS00623"/>
    </source>
</evidence>
<protein>
    <submittedName>
        <fullName evidence="7">Choline dehydrogenase-like flavoprotein</fullName>
    </submittedName>
</protein>
<dbReference type="PRINTS" id="PR00368">
    <property type="entry name" value="FADPNR"/>
</dbReference>
<dbReference type="Pfam" id="PF05199">
    <property type="entry name" value="GMC_oxred_C"/>
    <property type="match status" value="1"/>
</dbReference>
<organism evidence="7 8">
    <name type="scientific">Sphingomonas aerophila</name>
    <dbReference type="NCBI Taxonomy" id="1344948"/>
    <lineage>
        <taxon>Bacteria</taxon>
        <taxon>Pseudomonadati</taxon>
        <taxon>Pseudomonadota</taxon>
        <taxon>Alphaproteobacteria</taxon>
        <taxon>Sphingomonadales</taxon>
        <taxon>Sphingomonadaceae</taxon>
        <taxon>Sphingomonas</taxon>
    </lineage>
</organism>
<keyword evidence="3 5" id="KW-0274">FAD</keyword>
<sequence>MAEPVRTDVLVIGSGPGGAVTGLLCAEAGRSVLMMEDGPDLPVDSAPPFSLQEIAQKYRGGGIGVAFGPAKLAYVEGRCVGGGSEVNRGLYHRAPASLLDRWHRDFQVRDLSPEVMAAHFEACEAIARVEYLPGEAPGISTRLRDGAEALGWAAVEARRLYCYGGESAGKQSMSRTFVPRFRAAGGELRAGLRAVRLARSGNGWQVEAVQQADGQASRPVSIRADTVFVACGAVQTPALLRRSGMRRNIGSSLRFHPMLKMVAEFPEEVNKPGDLDPVHQVKQFEPDVGMGCSVSTPSTLALALNADAEAQARIASCWRRMGMYYVQSTGGQAKVRNLPFFRDPLVTFQFDRADRARLVQGLKDLGRALFAAGAVRVYPAVAGCPAVTSQRELDDLSDAIVRQEGSLSSVHVFSSCPMGEDEERCATDSYGRVRGAEGLHIADASLLCTPTSVNPQGTVMAIARRNVLHLLDAGVGRGHRAQPSRVRELVE</sequence>
<dbReference type="PANTHER" id="PTHR46056:SF12">
    <property type="entry name" value="LONG-CHAIN-ALCOHOL OXIDASE"/>
    <property type="match status" value="1"/>
</dbReference>
<evidence type="ECO:0000313" key="7">
    <source>
        <dbReference type="EMBL" id="MBB5714310.1"/>
    </source>
</evidence>
<dbReference type="EMBL" id="JACIJK010000003">
    <property type="protein sequence ID" value="MBB5714310.1"/>
    <property type="molecule type" value="Genomic_DNA"/>
</dbReference>
<proteinExistence type="inferred from homology"/>
<dbReference type="GO" id="GO:0050660">
    <property type="term" value="F:flavin adenine dinucleotide binding"/>
    <property type="evidence" value="ECO:0007669"/>
    <property type="project" value="InterPro"/>
</dbReference>
<dbReference type="InterPro" id="IPR007867">
    <property type="entry name" value="GMC_OxRtase_C"/>
</dbReference>
<dbReference type="Gene3D" id="3.50.50.60">
    <property type="entry name" value="FAD/NAD(P)-binding domain"/>
    <property type="match status" value="2"/>
</dbReference>
<reference evidence="7 8" key="1">
    <citation type="submission" date="2020-08" db="EMBL/GenBank/DDBJ databases">
        <title>Genomic Encyclopedia of Type Strains, Phase IV (KMG-IV): sequencing the most valuable type-strain genomes for metagenomic binning, comparative biology and taxonomic classification.</title>
        <authorList>
            <person name="Goeker M."/>
        </authorList>
    </citation>
    <scope>NUCLEOTIDE SEQUENCE [LARGE SCALE GENOMIC DNA]</scope>
    <source>
        <strain evidence="7 8">DSM 100044</strain>
    </source>
</reference>
<gene>
    <name evidence="7" type="ORF">FHS94_001141</name>
</gene>
<keyword evidence="8" id="KW-1185">Reference proteome</keyword>
<dbReference type="Proteomes" id="UP000546200">
    <property type="component" value="Unassembled WGS sequence"/>
</dbReference>